<keyword evidence="2" id="KW-0067">ATP-binding</keyword>
<dbReference type="PROSITE" id="PS00676">
    <property type="entry name" value="SIGMA54_INTERACT_2"/>
    <property type="match status" value="1"/>
</dbReference>
<evidence type="ECO:0000256" key="2">
    <source>
        <dbReference type="ARBA" id="ARBA00022840"/>
    </source>
</evidence>
<dbReference type="CDD" id="cd00009">
    <property type="entry name" value="AAA"/>
    <property type="match status" value="1"/>
</dbReference>
<dbReference type="InterPro" id="IPR003018">
    <property type="entry name" value="GAF"/>
</dbReference>
<dbReference type="InterPro" id="IPR025662">
    <property type="entry name" value="Sigma_54_int_dom_ATP-bd_1"/>
</dbReference>
<evidence type="ECO:0000256" key="4">
    <source>
        <dbReference type="ARBA" id="ARBA00023125"/>
    </source>
</evidence>
<dbReference type="Pfam" id="PF25601">
    <property type="entry name" value="AAA_lid_14"/>
    <property type="match status" value="1"/>
</dbReference>
<keyword evidence="3" id="KW-0805">Transcription regulation</keyword>
<dbReference type="Gene3D" id="1.10.8.60">
    <property type="match status" value="1"/>
</dbReference>
<keyword evidence="4" id="KW-0238">DNA-binding</keyword>
<dbReference type="InterPro" id="IPR029016">
    <property type="entry name" value="GAF-like_dom_sf"/>
</dbReference>
<dbReference type="Proteomes" id="UP000199365">
    <property type="component" value="Unassembled WGS sequence"/>
</dbReference>
<keyword evidence="8" id="KW-1185">Reference proteome</keyword>
<dbReference type="PROSITE" id="PS00675">
    <property type="entry name" value="SIGMA54_INTERACT_1"/>
    <property type="match status" value="1"/>
</dbReference>
<reference evidence="8" key="1">
    <citation type="submission" date="2016-10" db="EMBL/GenBank/DDBJ databases">
        <authorList>
            <person name="Varghese N."/>
            <person name="Submissions S."/>
        </authorList>
    </citation>
    <scope>NUCLEOTIDE SEQUENCE [LARGE SCALE GENOMIC DNA]</scope>
    <source>
        <strain evidence="8">DUS833</strain>
    </source>
</reference>
<dbReference type="PANTHER" id="PTHR32071">
    <property type="entry name" value="TRANSCRIPTIONAL REGULATORY PROTEIN"/>
    <property type="match status" value="1"/>
</dbReference>
<dbReference type="Gene3D" id="1.10.10.60">
    <property type="entry name" value="Homeodomain-like"/>
    <property type="match status" value="1"/>
</dbReference>
<organism evidence="7 8">
    <name type="scientific">Paraburkholderia tuberum</name>
    <dbReference type="NCBI Taxonomy" id="157910"/>
    <lineage>
        <taxon>Bacteria</taxon>
        <taxon>Pseudomonadati</taxon>
        <taxon>Pseudomonadota</taxon>
        <taxon>Betaproteobacteria</taxon>
        <taxon>Burkholderiales</taxon>
        <taxon>Burkholderiaceae</taxon>
        <taxon>Paraburkholderia</taxon>
    </lineage>
</organism>
<dbReference type="SUPFAM" id="SSF55781">
    <property type="entry name" value="GAF domain-like"/>
    <property type="match status" value="1"/>
</dbReference>
<dbReference type="InterPro" id="IPR002197">
    <property type="entry name" value="HTH_Fis"/>
</dbReference>
<evidence type="ECO:0000313" key="7">
    <source>
        <dbReference type="EMBL" id="SDQ99839.1"/>
    </source>
</evidence>
<dbReference type="STRING" id="157910.SAMN05445850_2402"/>
<dbReference type="Pfam" id="PF02954">
    <property type="entry name" value="HTH_8"/>
    <property type="match status" value="1"/>
</dbReference>
<sequence length="684" mass="73254">MRDDVHPLGVAAANRSKGWPAPAIQKAHERSETFGLRASIRPDYDILSGTGLALQREQNQVLCAHAMPVMETLREQIVNTQSMIVLTNAEGLILHSIGDDDFLHRAEKVALRPGANWAEDRQGTNAIGTSLAEGCAMVVHGDQHYLAANRFLTCSSVPILDPYGDLIGVLDVTGDHRSYHQHTTALAKMSVQMIENHLFSTAFRDVLQVSFHGRPEFLGTLMEGIIAFTDDGRFLSANRSAQFQLGLSLAALRAHTLSSLFQISYAQLIDRLVHGVAPHLMLNLHNGAVVCARGQFRRASFGLGRGAVDVQGAVAPRPVCANARQPAAGLSRLGDLDTGDARVSALIAKVRKVLGKDIPILITGETGTGKELLAQAIHNDSPRGDGPFVAVNCASIPESLIESELFGYEEGAFTGARRKGAIGKLMQANGGTLFLDEIGDMPYSLQVRLLRVLQERVVTPLGATRAVPVDVSIICATHRNLREMIAQNQFREDLYYRINGLAVRLPALRERSDLAVVVQKMLRWESVESGGRQALSVAADVMAVFGRHAWPGNCRQLANLLRTAAAMVEEDWVIRWEHLPDDFLDDVGGAGCGDGEVGQGDSAASAASSSSAISAGSAADAPAAGDASRPDGARLQDVATSVVAMTLARHGGNVSAAARALGVSRNTIYRRMPAVQPGRVAEKD</sequence>
<feature type="domain" description="Sigma-54 factor interaction" evidence="6">
    <location>
        <begin position="336"/>
        <end position="566"/>
    </location>
</feature>
<dbReference type="InterPro" id="IPR003593">
    <property type="entry name" value="AAA+_ATPase"/>
</dbReference>
<dbReference type="GO" id="GO:0005524">
    <property type="term" value="F:ATP binding"/>
    <property type="evidence" value="ECO:0007669"/>
    <property type="project" value="UniProtKB-KW"/>
</dbReference>
<dbReference type="Pfam" id="PF01590">
    <property type="entry name" value="GAF"/>
    <property type="match status" value="1"/>
</dbReference>
<dbReference type="AlphaFoldDB" id="A0A1H1FGH9"/>
<evidence type="ECO:0000256" key="3">
    <source>
        <dbReference type="ARBA" id="ARBA00023015"/>
    </source>
</evidence>
<evidence type="ECO:0000256" key="1">
    <source>
        <dbReference type="ARBA" id="ARBA00022741"/>
    </source>
</evidence>
<dbReference type="SMART" id="SM00382">
    <property type="entry name" value="AAA"/>
    <property type="match status" value="1"/>
</dbReference>
<keyword evidence="5" id="KW-0804">Transcription</keyword>
<dbReference type="Gene3D" id="3.40.50.300">
    <property type="entry name" value="P-loop containing nucleotide triphosphate hydrolases"/>
    <property type="match status" value="1"/>
</dbReference>
<dbReference type="InterPro" id="IPR009057">
    <property type="entry name" value="Homeodomain-like_sf"/>
</dbReference>
<name>A0A1H1FGH9_9BURK</name>
<dbReference type="InterPro" id="IPR025943">
    <property type="entry name" value="Sigma_54_int_dom_ATP-bd_2"/>
</dbReference>
<proteinExistence type="predicted"/>
<protein>
    <submittedName>
        <fullName evidence="7">Transcriptional regulator of acetoin/glycerol metabolism</fullName>
    </submittedName>
</protein>
<dbReference type="InterPro" id="IPR002078">
    <property type="entry name" value="Sigma_54_int"/>
</dbReference>
<dbReference type="SUPFAM" id="SSF46689">
    <property type="entry name" value="Homeodomain-like"/>
    <property type="match status" value="1"/>
</dbReference>
<dbReference type="GO" id="GO:0043565">
    <property type="term" value="F:sequence-specific DNA binding"/>
    <property type="evidence" value="ECO:0007669"/>
    <property type="project" value="InterPro"/>
</dbReference>
<dbReference type="Pfam" id="PF00158">
    <property type="entry name" value="Sigma54_activat"/>
    <property type="match status" value="1"/>
</dbReference>
<evidence type="ECO:0000313" key="8">
    <source>
        <dbReference type="Proteomes" id="UP000199365"/>
    </source>
</evidence>
<dbReference type="PANTHER" id="PTHR32071:SF77">
    <property type="entry name" value="TRANSCRIPTIONAL REGULATORY PROTEIN"/>
    <property type="match status" value="1"/>
</dbReference>
<dbReference type="FunFam" id="3.40.50.300:FF:000006">
    <property type="entry name" value="DNA-binding transcriptional regulator NtrC"/>
    <property type="match status" value="1"/>
</dbReference>
<evidence type="ECO:0000259" key="6">
    <source>
        <dbReference type="PROSITE" id="PS50045"/>
    </source>
</evidence>
<dbReference type="GO" id="GO:0006355">
    <property type="term" value="P:regulation of DNA-templated transcription"/>
    <property type="evidence" value="ECO:0007669"/>
    <property type="project" value="InterPro"/>
</dbReference>
<dbReference type="SUPFAM" id="SSF52540">
    <property type="entry name" value="P-loop containing nucleoside triphosphate hydrolases"/>
    <property type="match status" value="1"/>
</dbReference>
<gene>
    <name evidence="7" type="ORF">SAMN05445850_2402</name>
</gene>
<evidence type="ECO:0000256" key="5">
    <source>
        <dbReference type="ARBA" id="ARBA00023163"/>
    </source>
</evidence>
<dbReference type="InterPro" id="IPR027417">
    <property type="entry name" value="P-loop_NTPase"/>
</dbReference>
<keyword evidence="1" id="KW-0547">Nucleotide-binding</keyword>
<dbReference type="EMBL" id="FNKX01000001">
    <property type="protein sequence ID" value="SDQ99839.1"/>
    <property type="molecule type" value="Genomic_DNA"/>
</dbReference>
<accession>A0A1H1FGH9</accession>
<dbReference type="InterPro" id="IPR058031">
    <property type="entry name" value="AAA_lid_NorR"/>
</dbReference>
<dbReference type="RefSeq" id="WP_090803521.1">
    <property type="nucleotide sequence ID" value="NZ_FNKX01000001.1"/>
</dbReference>
<dbReference type="PROSITE" id="PS50045">
    <property type="entry name" value="SIGMA54_INTERACT_4"/>
    <property type="match status" value="1"/>
</dbReference>
<dbReference type="Gene3D" id="3.30.450.40">
    <property type="match status" value="1"/>
</dbReference>